<protein>
    <submittedName>
        <fullName evidence="1">DUF695 domain-containing protein</fullName>
    </submittedName>
</protein>
<evidence type="ECO:0000313" key="1">
    <source>
        <dbReference type="EMBL" id="MBU2669602.1"/>
    </source>
</evidence>
<name>A0ABS5Z1R6_9ACTN</name>
<gene>
    <name evidence="1" type="ORF">KOI35_39440</name>
</gene>
<dbReference type="Proteomes" id="UP001519654">
    <property type="component" value="Unassembled WGS sequence"/>
</dbReference>
<reference evidence="1 2" key="1">
    <citation type="submission" date="2021-06" db="EMBL/GenBank/DDBJ databases">
        <title>Actinoplanes lichenicola sp. nov., and Actinoplanes ovalisporus sp. nov., isolated from lichen in Thailand.</title>
        <authorList>
            <person name="Saeng-In P."/>
            <person name="Kanchanasin P."/>
            <person name="Yuki M."/>
            <person name="Kudo T."/>
            <person name="Ohkuma M."/>
            <person name="Phongsopitanun W."/>
            <person name="Tanasupawat S."/>
        </authorList>
    </citation>
    <scope>NUCLEOTIDE SEQUENCE [LARGE SCALE GENOMIC DNA]</scope>
    <source>
        <strain evidence="1 2">NBRC 110975</strain>
    </source>
</reference>
<evidence type="ECO:0000313" key="2">
    <source>
        <dbReference type="Proteomes" id="UP001519654"/>
    </source>
</evidence>
<organism evidence="1 2">
    <name type="scientific">Paractinoplanes bogorensis</name>
    <dbReference type="NCBI Taxonomy" id="1610840"/>
    <lineage>
        <taxon>Bacteria</taxon>
        <taxon>Bacillati</taxon>
        <taxon>Actinomycetota</taxon>
        <taxon>Actinomycetes</taxon>
        <taxon>Micromonosporales</taxon>
        <taxon>Micromonosporaceae</taxon>
        <taxon>Paractinoplanes</taxon>
    </lineage>
</organism>
<dbReference type="RefSeq" id="WP_215794421.1">
    <property type="nucleotide sequence ID" value="NZ_JAHKKG010000015.1"/>
</dbReference>
<accession>A0ABS5Z1R6</accession>
<sequence>MKLFRKKARPEAETIAEFWQWWSAVRDQVAAGVGAGTVAQFADAIGERVAAIHPDLQWELSPGGTSAHALAVTPGGRAEIRAVAARWLAAAPPADAIWSYRSVRAADPSTFESTIEIGGRQLELAHVRYGIAVDEQSRQIDVVCYHPAFGGLPEQVQGQITFLTLDWAVGEQAVEIWLGEISWSGTEPADPRTPAELGKAVETMAGRGDDVWAVMQGERKGLPLLATVTVPLRPARWPRFDLHVAVRLPYLNSNAGQLPVDGSLDGLRAFEDELSHAIGVNGTLVAHETGANLRTLHFYADAQTNARAEIESRLAHWAEGRASTDVRLDPAYEQVRHLMQ</sequence>
<comment type="caution">
    <text evidence="1">The sequence shown here is derived from an EMBL/GenBank/DDBJ whole genome shotgun (WGS) entry which is preliminary data.</text>
</comment>
<dbReference type="EMBL" id="JAHKKG010000015">
    <property type="protein sequence ID" value="MBU2669602.1"/>
    <property type="molecule type" value="Genomic_DNA"/>
</dbReference>
<proteinExistence type="predicted"/>
<keyword evidence="2" id="KW-1185">Reference proteome</keyword>